<keyword evidence="5" id="KW-0812">Transmembrane</keyword>
<dbReference type="InterPro" id="IPR029063">
    <property type="entry name" value="SAM-dependent_MTases_sf"/>
</dbReference>
<dbReference type="InterPro" id="IPR025714">
    <property type="entry name" value="Methyltranfer_dom"/>
</dbReference>
<dbReference type="AlphaFoldDB" id="A0A6C0BHS5"/>
<feature type="domain" description="Methyltransferase" evidence="6">
    <location>
        <begin position="87"/>
        <end position="201"/>
    </location>
</feature>
<name>A0A6C0BHS5_9ZZZZ</name>
<dbReference type="GO" id="GO:0008168">
    <property type="term" value="F:methyltransferase activity"/>
    <property type="evidence" value="ECO:0007669"/>
    <property type="project" value="UniProtKB-KW"/>
</dbReference>
<comment type="pathway">
    <text evidence="4">Phospholipid metabolism.</text>
</comment>
<proteinExistence type="predicted"/>
<keyword evidence="2" id="KW-0489">Methyltransferase</keyword>
<feature type="transmembrane region" description="Helical" evidence="5">
    <location>
        <begin position="9"/>
        <end position="31"/>
    </location>
</feature>
<dbReference type="PANTHER" id="PTHR44307">
    <property type="entry name" value="PHOSPHOETHANOLAMINE METHYLTRANSFERASE"/>
    <property type="match status" value="1"/>
</dbReference>
<reference evidence="7" key="1">
    <citation type="journal article" date="2020" name="Nature">
        <title>Giant virus diversity and host interactions through global metagenomics.</title>
        <authorList>
            <person name="Schulz F."/>
            <person name="Roux S."/>
            <person name="Paez-Espino D."/>
            <person name="Jungbluth S."/>
            <person name="Walsh D.A."/>
            <person name="Denef V.J."/>
            <person name="McMahon K.D."/>
            <person name="Konstantinidis K.T."/>
            <person name="Eloe-Fadrosh E.A."/>
            <person name="Kyrpides N.C."/>
            <person name="Woyke T."/>
        </authorList>
    </citation>
    <scope>NUCLEOTIDE SEQUENCE</scope>
    <source>
        <strain evidence="7">GVMAG-M-3300013004-44</strain>
    </source>
</reference>
<dbReference type="Gene3D" id="3.40.50.150">
    <property type="entry name" value="Vaccinia Virus protein VP39"/>
    <property type="match status" value="1"/>
</dbReference>
<evidence type="ECO:0000313" key="7">
    <source>
        <dbReference type="EMBL" id="QHS91281.1"/>
    </source>
</evidence>
<evidence type="ECO:0000256" key="3">
    <source>
        <dbReference type="ARBA" id="ARBA00022679"/>
    </source>
</evidence>
<keyword evidence="5" id="KW-1133">Transmembrane helix</keyword>
<comment type="pathway">
    <text evidence="1">Lipid metabolism.</text>
</comment>
<evidence type="ECO:0000256" key="5">
    <source>
        <dbReference type="SAM" id="Phobius"/>
    </source>
</evidence>
<accession>A0A6C0BHS5</accession>
<dbReference type="EMBL" id="MN739157">
    <property type="protein sequence ID" value="QHS91281.1"/>
    <property type="molecule type" value="Genomic_DNA"/>
</dbReference>
<protein>
    <recommendedName>
        <fullName evidence="6">Methyltransferase domain-containing protein</fullName>
    </recommendedName>
</protein>
<dbReference type="SUPFAM" id="SSF53335">
    <property type="entry name" value="S-adenosyl-L-methionine-dependent methyltransferases"/>
    <property type="match status" value="1"/>
</dbReference>
<dbReference type="PANTHER" id="PTHR44307:SF2">
    <property type="entry name" value="PHOSPHOETHANOLAMINE METHYLTRANSFERASE ISOFORM X1"/>
    <property type="match status" value="1"/>
</dbReference>
<organism evidence="7">
    <name type="scientific">viral metagenome</name>
    <dbReference type="NCBI Taxonomy" id="1070528"/>
    <lineage>
        <taxon>unclassified sequences</taxon>
        <taxon>metagenomes</taxon>
        <taxon>organismal metagenomes</taxon>
    </lineage>
</organism>
<dbReference type="Pfam" id="PF13847">
    <property type="entry name" value="Methyltransf_31"/>
    <property type="match status" value="1"/>
</dbReference>
<keyword evidence="3" id="KW-0808">Transferase</keyword>
<evidence type="ECO:0000256" key="2">
    <source>
        <dbReference type="ARBA" id="ARBA00022603"/>
    </source>
</evidence>
<keyword evidence="5" id="KW-0472">Membrane</keyword>
<dbReference type="GO" id="GO:0032259">
    <property type="term" value="P:methylation"/>
    <property type="evidence" value="ECO:0007669"/>
    <property type="project" value="UniProtKB-KW"/>
</dbReference>
<dbReference type="CDD" id="cd02440">
    <property type="entry name" value="AdoMet_MTases"/>
    <property type="match status" value="1"/>
</dbReference>
<evidence type="ECO:0000256" key="4">
    <source>
        <dbReference type="ARBA" id="ARBA00025707"/>
    </source>
</evidence>
<evidence type="ECO:0000259" key="6">
    <source>
        <dbReference type="Pfam" id="PF13847"/>
    </source>
</evidence>
<sequence length="302" mass="35305">MTNYIIRFLYLFIIFCIIYVMYAFVVNYYFLKDGHIDYDIYLKNFIQVVSKDNYFMNYGYWDTADTLLKANTALIHLILTKSGVQGKKHMNVLDVGCGYGEQDFNWMPLLDVTNRLTAVDISDTQIAFAKEKCKTVGESRLFFDQCDAMLLNKKFAKNSFHTVLSVESAFHYSDRPQFFQAVCDVLKENGTFVICDIILHENYKPGLWNGLFLRVFSDFLKIPSCNLIKTNEWETTIKDSGLEIVECIDITDKTFKPYYHNFFHKYMEHYGMPSSIASRIYDFFVYVQPFSYVVAVCKKPVV</sequence>
<evidence type="ECO:0000256" key="1">
    <source>
        <dbReference type="ARBA" id="ARBA00005189"/>
    </source>
</evidence>